<keyword evidence="14" id="KW-0067">ATP-binding</keyword>
<keyword evidence="14" id="KW-0547">Nucleotide-binding</keyword>
<evidence type="ECO:0000259" key="13">
    <source>
        <dbReference type="PROSITE" id="PS50109"/>
    </source>
</evidence>
<keyword evidence="6" id="KW-0808">Transferase</keyword>
<keyword evidence="4" id="KW-1003">Cell membrane</keyword>
<dbReference type="EC" id="2.7.13.3" evidence="3"/>
<evidence type="ECO:0000256" key="7">
    <source>
        <dbReference type="ARBA" id="ARBA00022692"/>
    </source>
</evidence>
<dbReference type="PROSITE" id="PS50109">
    <property type="entry name" value="HIS_KIN"/>
    <property type="match status" value="1"/>
</dbReference>
<keyword evidence="7 12" id="KW-0812">Transmembrane</keyword>
<comment type="subcellular location">
    <subcellularLocation>
        <location evidence="2">Cell membrane</location>
        <topology evidence="2">Multi-pass membrane protein</topology>
    </subcellularLocation>
</comment>
<keyword evidence="5" id="KW-0597">Phosphoprotein</keyword>
<dbReference type="Proteomes" id="UP001222800">
    <property type="component" value="Chromosome"/>
</dbReference>
<protein>
    <recommendedName>
        <fullName evidence="3">histidine kinase</fullName>
        <ecNumber evidence="3">2.7.13.3</ecNumber>
    </recommendedName>
</protein>
<comment type="catalytic activity">
    <reaction evidence="1">
        <text>ATP + protein L-histidine = ADP + protein N-phospho-L-histidine.</text>
        <dbReference type="EC" id="2.7.13.3"/>
    </reaction>
</comment>
<evidence type="ECO:0000256" key="3">
    <source>
        <dbReference type="ARBA" id="ARBA00012438"/>
    </source>
</evidence>
<proteinExistence type="predicted"/>
<gene>
    <name evidence="14" type="ORF">P4S50_03150</name>
</gene>
<dbReference type="PANTHER" id="PTHR45453">
    <property type="entry name" value="PHOSPHATE REGULON SENSOR PROTEIN PHOR"/>
    <property type="match status" value="1"/>
</dbReference>
<dbReference type="InterPro" id="IPR005467">
    <property type="entry name" value="His_kinase_dom"/>
</dbReference>
<evidence type="ECO:0000256" key="12">
    <source>
        <dbReference type="SAM" id="Phobius"/>
    </source>
</evidence>
<dbReference type="SMART" id="SM00388">
    <property type="entry name" value="HisKA"/>
    <property type="match status" value="1"/>
</dbReference>
<evidence type="ECO:0000256" key="9">
    <source>
        <dbReference type="ARBA" id="ARBA00022989"/>
    </source>
</evidence>
<keyword evidence="8" id="KW-0418">Kinase</keyword>
<accession>A0ABY8EDU8</accession>
<evidence type="ECO:0000313" key="15">
    <source>
        <dbReference type="Proteomes" id="UP001222800"/>
    </source>
</evidence>
<dbReference type="InterPro" id="IPR004358">
    <property type="entry name" value="Sig_transdc_His_kin-like_C"/>
</dbReference>
<dbReference type="InterPro" id="IPR036097">
    <property type="entry name" value="HisK_dim/P_sf"/>
</dbReference>
<evidence type="ECO:0000256" key="8">
    <source>
        <dbReference type="ARBA" id="ARBA00022777"/>
    </source>
</evidence>
<evidence type="ECO:0000256" key="10">
    <source>
        <dbReference type="ARBA" id="ARBA00023012"/>
    </source>
</evidence>
<sequence length="328" mass="39062">MKLFLREYLGFICIYFFNFIFLLIFYNNIGGFESITNIFYFIFITTFIMTGYLIYKYYKNKKMYCILNNPPDQIEEYLCDIGNDSNAQQLENLFKKQYSLYQGEIQNYVKKQKQHLVFMNHWVHQMKTPISVIQLIIQENEDEPYIINIRDEIDRIQNNLNTALYLARIDNFEHDFKVETVDLKVLVFDVVNNLKRVFIKKHIYPEVKIKSSFFVQTDFKWMKFVIHQVIINAIKYSSENKKVSIEIYEKYDSSIVKIKDEGVGIPKTDIKRVFEPSYTGENGRVFGESTGMGLYIVSEVCKRLGHKIEIESEVNKGTIFKIIFKKFR</sequence>
<keyword evidence="10" id="KW-0902">Two-component regulatory system</keyword>
<dbReference type="SMART" id="SM00387">
    <property type="entry name" value="HATPase_c"/>
    <property type="match status" value="1"/>
</dbReference>
<feature type="transmembrane region" description="Helical" evidence="12">
    <location>
        <begin position="38"/>
        <end position="55"/>
    </location>
</feature>
<evidence type="ECO:0000256" key="1">
    <source>
        <dbReference type="ARBA" id="ARBA00000085"/>
    </source>
</evidence>
<dbReference type="SUPFAM" id="SSF47384">
    <property type="entry name" value="Homodimeric domain of signal transducing histidine kinase"/>
    <property type="match status" value="1"/>
</dbReference>
<dbReference type="CDD" id="cd00082">
    <property type="entry name" value="HisKA"/>
    <property type="match status" value="1"/>
</dbReference>
<feature type="transmembrane region" description="Helical" evidence="12">
    <location>
        <begin position="7"/>
        <end position="26"/>
    </location>
</feature>
<evidence type="ECO:0000256" key="6">
    <source>
        <dbReference type="ARBA" id="ARBA00022679"/>
    </source>
</evidence>
<name>A0ABY8EDU8_9FIRM</name>
<dbReference type="InterPro" id="IPR050351">
    <property type="entry name" value="BphY/WalK/GraS-like"/>
</dbReference>
<evidence type="ECO:0000256" key="5">
    <source>
        <dbReference type="ARBA" id="ARBA00022553"/>
    </source>
</evidence>
<reference evidence="14 15" key="1">
    <citation type="submission" date="2023-03" db="EMBL/GenBank/DDBJ databases">
        <title>Complete genome sequence of Tepidibacter sp. SWIR-1, isolated from a deep-sea hydrothermal vent.</title>
        <authorList>
            <person name="Li X."/>
        </authorList>
    </citation>
    <scope>NUCLEOTIDE SEQUENCE [LARGE SCALE GENOMIC DNA]</scope>
    <source>
        <strain evidence="14 15">SWIR-1</strain>
    </source>
</reference>
<evidence type="ECO:0000256" key="4">
    <source>
        <dbReference type="ARBA" id="ARBA00022475"/>
    </source>
</evidence>
<dbReference type="Pfam" id="PF02518">
    <property type="entry name" value="HATPase_c"/>
    <property type="match status" value="1"/>
</dbReference>
<evidence type="ECO:0000256" key="2">
    <source>
        <dbReference type="ARBA" id="ARBA00004651"/>
    </source>
</evidence>
<dbReference type="InterPro" id="IPR003594">
    <property type="entry name" value="HATPase_dom"/>
</dbReference>
<dbReference type="SUPFAM" id="SSF55874">
    <property type="entry name" value="ATPase domain of HSP90 chaperone/DNA topoisomerase II/histidine kinase"/>
    <property type="match status" value="1"/>
</dbReference>
<dbReference type="InterPro" id="IPR003661">
    <property type="entry name" value="HisK_dim/P_dom"/>
</dbReference>
<dbReference type="PANTHER" id="PTHR45453:SF2">
    <property type="entry name" value="HISTIDINE KINASE"/>
    <property type="match status" value="1"/>
</dbReference>
<dbReference type="Gene3D" id="3.30.565.10">
    <property type="entry name" value="Histidine kinase-like ATPase, C-terminal domain"/>
    <property type="match status" value="1"/>
</dbReference>
<keyword evidence="15" id="KW-1185">Reference proteome</keyword>
<organism evidence="14 15">
    <name type="scientific">Tepidibacter hydrothermalis</name>
    <dbReference type="NCBI Taxonomy" id="3036126"/>
    <lineage>
        <taxon>Bacteria</taxon>
        <taxon>Bacillati</taxon>
        <taxon>Bacillota</taxon>
        <taxon>Clostridia</taxon>
        <taxon>Peptostreptococcales</taxon>
        <taxon>Peptostreptococcaceae</taxon>
        <taxon>Tepidibacter</taxon>
    </lineage>
</organism>
<keyword evidence="11 12" id="KW-0472">Membrane</keyword>
<keyword evidence="9 12" id="KW-1133">Transmembrane helix</keyword>
<dbReference type="PRINTS" id="PR00344">
    <property type="entry name" value="BCTRLSENSOR"/>
</dbReference>
<dbReference type="EMBL" id="CP120733">
    <property type="protein sequence ID" value="WFD11087.1"/>
    <property type="molecule type" value="Genomic_DNA"/>
</dbReference>
<feature type="domain" description="Histidine kinase" evidence="13">
    <location>
        <begin position="121"/>
        <end position="328"/>
    </location>
</feature>
<dbReference type="InterPro" id="IPR036890">
    <property type="entry name" value="HATPase_C_sf"/>
</dbReference>
<dbReference type="GO" id="GO:0005524">
    <property type="term" value="F:ATP binding"/>
    <property type="evidence" value="ECO:0007669"/>
    <property type="project" value="UniProtKB-KW"/>
</dbReference>
<evidence type="ECO:0000313" key="14">
    <source>
        <dbReference type="EMBL" id="WFD11087.1"/>
    </source>
</evidence>
<evidence type="ECO:0000256" key="11">
    <source>
        <dbReference type="ARBA" id="ARBA00023136"/>
    </source>
</evidence>
<dbReference type="RefSeq" id="WP_277733052.1">
    <property type="nucleotide sequence ID" value="NZ_CP120733.1"/>
</dbReference>